<dbReference type="EMBL" id="JACIIK010000003">
    <property type="protein sequence ID" value="MBB6201179.1"/>
    <property type="molecule type" value="Genomic_DNA"/>
</dbReference>
<dbReference type="Proteomes" id="UP000518681">
    <property type="component" value="Unassembled WGS sequence"/>
</dbReference>
<accession>A0AAW3URX6</accession>
<reference evidence="3 4" key="1">
    <citation type="submission" date="2020-08" db="EMBL/GenBank/DDBJ databases">
        <title>Genomic Encyclopedia of Type Strains, Phase IV (KMG-V): Genome sequencing to study the core and pangenomes of soil and plant-associated prokaryotes.</title>
        <authorList>
            <person name="Whitman W."/>
        </authorList>
    </citation>
    <scope>NUCLEOTIDE SEQUENCE [LARGE SCALE GENOMIC DNA]</scope>
    <source>
        <strain evidence="3 4">SEMIA 4013</strain>
    </source>
</reference>
<protein>
    <submittedName>
        <fullName evidence="3">Uncharacterized protein</fullName>
    </submittedName>
</protein>
<dbReference type="AlphaFoldDB" id="A0AAW3URX6"/>
<proteinExistence type="predicted"/>
<name>A0AAW3URX6_9BURK</name>
<feature type="transmembrane region" description="Helical" evidence="2">
    <location>
        <begin position="47"/>
        <end position="66"/>
    </location>
</feature>
<evidence type="ECO:0000313" key="4">
    <source>
        <dbReference type="Proteomes" id="UP000518681"/>
    </source>
</evidence>
<feature type="region of interest" description="Disordered" evidence="1">
    <location>
        <begin position="75"/>
        <end position="100"/>
    </location>
</feature>
<feature type="compositionally biased region" description="Basic and acidic residues" evidence="1">
    <location>
        <begin position="87"/>
        <end position="100"/>
    </location>
</feature>
<keyword evidence="2" id="KW-0472">Membrane</keyword>
<comment type="caution">
    <text evidence="3">The sequence shown here is derived from an EMBL/GenBank/DDBJ whole genome shotgun (WGS) entry which is preliminary data.</text>
</comment>
<sequence>MERAARGSTLGLLSGAPVTLLFACQMRSQIILINPFRMSARSGLVTFRPSCVVCIALALTATLYFGRVLTGRVPATGKAGQPGSEDMQEKPACPDRRRHT</sequence>
<organism evidence="3 4">
    <name type="scientific">Paraburkholderia fungorum</name>
    <dbReference type="NCBI Taxonomy" id="134537"/>
    <lineage>
        <taxon>Bacteria</taxon>
        <taxon>Pseudomonadati</taxon>
        <taxon>Pseudomonadota</taxon>
        <taxon>Betaproteobacteria</taxon>
        <taxon>Burkholderiales</taxon>
        <taxon>Burkholderiaceae</taxon>
        <taxon>Paraburkholderia</taxon>
    </lineage>
</organism>
<keyword evidence="2" id="KW-1133">Transmembrane helix</keyword>
<evidence type="ECO:0000256" key="1">
    <source>
        <dbReference type="SAM" id="MobiDB-lite"/>
    </source>
</evidence>
<dbReference type="PROSITE" id="PS51257">
    <property type="entry name" value="PROKAR_LIPOPROTEIN"/>
    <property type="match status" value="1"/>
</dbReference>
<gene>
    <name evidence="3" type="ORF">GGD69_002028</name>
</gene>
<evidence type="ECO:0000256" key="2">
    <source>
        <dbReference type="SAM" id="Phobius"/>
    </source>
</evidence>
<evidence type="ECO:0000313" key="3">
    <source>
        <dbReference type="EMBL" id="MBB6201179.1"/>
    </source>
</evidence>
<keyword evidence="2" id="KW-0812">Transmembrane</keyword>